<evidence type="ECO:0000313" key="1">
    <source>
        <dbReference type="EMBL" id="EMS50531.1"/>
    </source>
</evidence>
<dbReference type="EMBL" id="KD230537">
    <property type="protein sequence ID" value="EMS50531.1"/>
    <property type="molecule type" value="Genomic_DNA"/>
</dbReference>
<organism evidence="1">
    <name type="scientific">Triticum urartu</name>
    <name type="common">Red wild einkorn</name>
    <name type="synonym">Crithodium urartu</name>
    <dbReference type="NCBI Taxonomy" id="4572"/>
    <lineage>
        <taxon>Eukaryota</taxon>
        <taxon>Viridiplantae</taxon>
        <taxon>Streptophyta</taxon>
        <taxon>Embryophyta</taxon>
        <taxon>Tracheophyta</taxon>
        <taxon>Spermatophyta</taxon>
        <taxon>Magnoliopsida</taxon>
        <taxon>Liliopsida</taxon>
        <taxon>Poales</taxon>
        <taxon>Poaceae</taxon>
        <taxon>BOP clade</taxon>
        <taxon>Pooideae</taxon>
        <taxon>Triticodae</taxon>
        <taxon>Triticeae</taxon>
        <taxon>Triticinae</taxon>
        <taxon>Triticum</taxon>
    </lineage>
</organism>
<name>M7YTW6_TRIUA</name>
<dbReference type="AlphaFoldDB" id="M7YTW6"/>
<sequence length="107" mass="12017">MSKTIFLFLRIEITGWIPLDFNNLNSGVLNLSCNNLTGKRVGYGDCGTSREWSLRICDPAVYLPDVISVFELGEICTREDPRARPDINMVLFKLTLLFRTSAEAGDT</sequence>
<reference evidence="1" key="1">
    <citation type="journal article" date="2013" name="Nature">
        <title>Draft genome of the wheat A-genome progenitor Triticum urartu.</title>
        <authorList>
            <person name="Ling H.Q."/>
            <person name="Zhao S."/>
            <person name="Liu D."/>
            <person name="Wang J."/>
            <person name="Sun H."/>
            <person name="Zhang C."/>
            <person name="Fan H."/>
            <person name="Li D."/>
            <person name="Dong L."/>
            <person name="Tao Y."/>
            <person name="Gao C."/>
            <person name="Wu H."/>
            <person name="Li Y."/>
            <person name="Cui Y."/>
            <person name="Guo X."/>
            <person name="Zheng S."/>
            <person name="Wang B."/>
            <person name="Yu K."/>
            <person name="Liang Q."/>
            <person name="Yang W."/>
            <person name="Lou X."/>
            <person name="Chen J."/>
            <person name="Feng M."/>
            <person name="Jian J."/>
            <person name="Zhang X."/>
            <person name="Luo G."/>
            <person name="Jiang Y."/>
            <person name="Liu J."/>
            <person name="Wang Z."/>
            <person name="Sha Y."/>
            <person name="Zhang B."/>
            <person name="Wu H."/>
            <person name="Tang D."/>
            <person name="Shen Q."/>
            <person name="Xue P."/>
            <person name="Zou S."/>
            <person name="Wang X."/>
            <person name="Liu X."/>
            <person name="Wang F."/>
            <person name="Yang Y."/>
            <person name="An X."/>
            <person name="Dong Z."/>
            <person name="Zhang K."/>
            <person name="Zhang X."/>
            <person name="Luo M.C."/>
            <person name="Dvorak J."/>
            <person name="Tong Y."/>
            <person name="Wang J."/>
            <person name="Yang H."/>
            <person name="Li Z."/>
            <person name="Wang D."/>
            <person name="Zhang A."/>
            <person name="Wang J."/>
        </authorList>
    </citation>
    <scope>NUCLEOTIDE SEQUENCE</scope>
</reference>
<gene>
    <name evidence="1" type="ORF">TRIUR3_30067</name>
</gene>
<proteinExistence type="predicted"/>
<protein>
    <submittedName>
        <fullName evidence="1">Uncharacterized protein</fullName>
    </submittedName>
</protein>
<accession>M7YTW6</accession>